<comment type="catalytic activity">
    <reaction evidence="5">
        <text>[protein]-peptidylproline (omega=180) = [protein]-peptidylproline (omega=0)</text>
        <dbReference type="Rhea" id="RHEA:16237"/>
        <dbReference type="Rhea" id="RHEA-COMP:10747"/>
        <dbReference type="Rhea" id="RHEA-COMP:10748"/>
        <dbReference type="ChEBI" id="CHEBI:83833"/>
        <dbReference type="ChEBI" id="CHEBI:83834"/>
        <dbReference type="EC" id="5.2.1.8"/>
    </reaction>
</comment>
<dbReference type="PANTHER" id="PTHR45625:SF4">
    <property type="entry name" value="PEPTIDYLPROLYL ISOMERASE DOMAIN AND WD REPEAT-CONTAINING PROTEIN 1"/>
    <property type="match status" value="1"/>
</dbReference>
<dbReference type="PRINTS" id="PR00153">
    <property type="entry name" value="CSAPPISMRASE"/>
</dbReference>
<feature type="domain" description="PPIase cyclophilin-type" evidence="6">
    <location>
        <begin position="12"/>
        <end position="195"/>
    </location>
</feature>
<evidence type="ECO:0000256" key="4">
    <source>
        <dbReference type="ARBA" id="ARBA00023235"/>
    </source>
</evidence>
<protein>
    <recommendedName>
        <fullName evidence="5">Peptidyl-prolyl cis-trans isomerase</fullName>
        <shortName evidence="5">PPIase</shortName>
        <ecNumber evidence="5">5.2.1.8</ecNumber>
    </recommendedName>
</protein>
<dbReference type="SUPFAM" id="SSF50891">
    <property type="entry name" value="Cyclophilin-like"/>
    <property type="match status" value="1"/>
</dbReference>
<organism evidence="7 8">
    <name type="scientific">Youxingia wuxianensis</name>
    <dbReference type="NCBI Taxonomy" id="2763678"/>
    <lineage>
        <taxon>Bacteria</taxon>
        <taxon>Bacillati</taxon>
        <taxon>Bacillota</taxon>
        <taxon>Clostridia</taxon>
        <taxon>Eubacteriales</taxon>
        <taxon>Oscillospiraceae</taxon>
        <taxon>Youxingia</taxon>
    </lineage>
</organism>
<comment type="function">
    <text evidence="1 5">PPIases accelerate the folding of proteins. It catalyzes the cis-trans isomerization of proline imidic peptide bonds in oligopeptides.</text>
</comment>
<dbReference type="PANTHER" id="PTHR45625">
    <property type="entry name" value="PEPTIDYL-PROLYL CIS-TRANS ISOMERASE-RELATED"/>
    <property type="match status" value="1"/>
</dbReference>
<dbReference type="EC" id="5.2.1.8" evidence="5"/>
<dbReference type="InterPro" id="IPR002130">
    <property type="entry name" value="Cyclophilin-type_PPIase_dom"/>
</dbReference>
<reference evidence="7" key="1">
    <citation type="submission" date="2020-08" db="EMBL/GenBank/DDBJ databases">
        <title>Genome public.</title>
        <authorList>
            <person name="Liu C."/>
            <person name="Sun Q."/>
        </authorList>
    </citation>
    <scope>NUCLEOTIDE SEQUENCE</scope>
    <source>
        <strain evidence="7">NSJ-64</strain>
    </source>
</reference>
<evidence type="ECO:0000256" key="5">
    <source>
        <dbReference type="RuleBase" id="RU363019"/>
    </source>
</evidence>
<keyword evidence="8" id="KW-1185">Reference proteome</keyword>
<comment type="caution">
    <text evidence="7">The sequence shown here is derived from an EMBL/GenBank/DDBJ whole genome shotgun (WGS) entry which is preliminary data.</text>
</comment>
<accession>A0A926EM75</accession>
<comment type="similarity">
    <text evidence="2 5">Belongs to the cyclophilin-type PPIase family.</text>
</comment>
<dbReference type="AlphaFoldDB" id="A0A926EM75"/>
<sequence>MNLIQFDTPAAGTKVATIKTSAGDIKIALYDKEAPKAVENWIALAEKGYYNGLKFYEVIPTVRISTGDPENSGNGGESSFDSGKFADEYSLNLWHFNGAVAMNNNGVSDANDSKFYIIQNNGISEELGQEMIDGGFPTKVIDKYLEVGGVPNYDFKDTVFGQVIEGMDVVEQIASAARDEQNKPSEDITIDSITIETL</sequence>
<dbReference type="InterPro" id="IPR029000">
    <property type="entry name" value="Cyclophilin-like_dom_sf"/>
</dbReference>
<evidence type="ECO:0000256" key="1">
    <source>
        <dbReference type="ARBA" id="ARBA00002388"/>
    </source>
</evidence>
<gene>
    <name evidence="7" type="ORF">H8705_10555</name>
</gene>
<proteinExistence type="inferred from homology"/>
<dbReference type="PROSITE" id="PS50072">
    <property type="entry name" value="CSA_PPIASE_2"/>
    <property type="match status" value="1"/>
</dbReference>
<dbReference type="GO" id="GO:0003755">
    <property type="term" value="F:peptidyl-prolyl cis-trans isomerase activity"/>
    <property type="evidence" value="ECO:0007669"/>
    <property type="project" value="UniProtKB-UniRule"/>
</dbReference>
<dbReference type="Pfam" id="PF00160">
    <property type="entry name" value="Pro_isomerase"/>
    <property type="match status" value="1"/>
</dbReference>
<keyword evidence="4 5" id="KW-0413">Isomerase</keyword>
<evidence type="ECO:0000256" key="3">
    <source>
        <dbReference type="ARBA" id="ARBA00023110"/>
    </source>
</evidence>
<name>A0A926EM75_9FIRM</name>
<dbReference type="Gene3D" id="2.40.100.10">
    <property type="entry name" value="Cyclophilin-like"/>
    <property type="match status" value="1"/>
</dbReference>
<dbReference type="EMBL" id="JACRTD010000007">
    <property type="protein sequence ID" value="MBC8586023.1"/>
    <property type="molecule type" value="Genomic_DNA"/>
</dbReference>
<evidence type="ECO:0000313" key="8">
    <source>
        <dbReference type="Proteomes" id="UP000623678"/>
    </source>
</evidence>
<evidence type="ECO:0000256" key="2">
    <source>
        <dbReference type="ARBA" id="ARBA00007365"/>
    </source>
</evidence>
<evidence type="ECO:0000313" key="7">
    <source>
        <dbReference type="EMBL" id="MBC8586023.1"/>
    </source>
</evidence>
<evidence type="ECO:0000259" key="6">
    <source>
        <dbReference type="PROSITE" id="PS50072"/>
    </source>
</evidence>
<dbReference type="InterPro" id="IPR024936">
    <property type="entry name" value="Cyclophilin-type_PPIase"/>
</dbReference>
<dbReference type="PIRSF" id="PIRSF001467">
    <property type="entry name" value="Peptidylpro_ismrse"/>
    <property type="match status" value="1"/>
</dbReference>
<dbReference type="Proteomes" id="UP000623678">
    <property type="component" value="Unassembled WGS sequence"/>
</dbReference>
<dbReference type="InterPro" id="IPR044666">
    <property type="entry name" value="Cyclophilin_A-like"/>
</dbReference>
<keyword evidence="3 5" id="KW-0697">Rotamase</keyword>
<dbReference type="CDD" id="cd00317">
    <property type="entry name" value="cyclophilin"/>
    <property type="match status" value="1"/>
</dbReference>